<name>A0A6S7BZ53_9BURK</name>
<evidence type="ECO:0000313" key="5">
    <source>
        <dbReference type="Proteomes" id="UP000494115"/>
    </source>
</evidence>
<evidence type="ECO:0000259" key="2">
    <source>
        <dbReference type="Pfam" id="PF04183"/>
    </source>
</evidence>
<accession>A0A6S7BZ53</accession>
<comment type="pathway">
    <text evidence="1">Siderophore biosynthesis.</text>
</comment>
<keyword evidence="5" id="KW-1185">Reference proteome</keyword>
<dbReference type="GO" id="GO:0016881">
    <property type="term" value="F:acid-amino acid ligase activity"/>
    <property type="evidence" value="ECO:0007669"/>
    <property type="project" value="UniProtKB-ARBA"/>
</dbReference>
<dbReference type="Proteomes" id="UP000494115">
    <property type="component" value="Unassembled WGS sequence"/>
</dbReference>
<evidence type="ECO:0000313" key="4">
    <source>
        <dbReference type="EMBL" id="CAB3777333.1"/>
    </source>
</evidence>
<feature type="domain" description="Aerobactin siderophore biosynthesis IucA/IucC N-terminal" evidence="2">
    <location>
        <begin position="161"/>
        <end position="399"/>
    </location>
</feature>
<dbReference type="InterPro" id="IPR007310">
    <property type="entry name" value="Aerobactin_biosyn_IucA/IucC_N"/>
</dbReference>
<dbReference type="EC" id="6.3.2.56" evidence="4"/>
<dbReference type="InterPro" id="IPR022770">
    <property type="entry name" value="IucA/IucC-like_C"/>
</dbReference>
<dbReference type="RefSeq" id="WP_175102887.1">
    <property type="nucleotide sequence ID" value="NZ_CADIKM010000001.1"/>
</dbReference>
<evidence type="ECO:0000256" key="1">
    <source>
        <dbReference type="ARBA" id="ARBA00004924"/>
    </source>
</evidence>
<proteinExistence type="predicted"/>
<protein>
    <submittedName>
        <fullName evidence="4">Staphyloferrin B synthase</fullName>
        <ecNumber evidence="4">6.3.2.56</ecNumber>
    </submittedName>
</protein>
<keyword evidence="4" id="KW-0436">Ligase</keyword>
<dbReference type="InterPro" id="IPR037455">
    <property type="entry name" value="LucA/IucC-like"/>
</dbReference>
<dbReference type="Pfam" id="PF06276">
    <property type="entry name" value="FhuF"/>
    <property type="match status" value="1"/>
</dbReference>
<dbReference type="Pfam" id="PF04183">
    <property type="entry name" value="IucA_IucC"/>
    <property type="match status" value="1"/>
</dbReference>
<dbReference type="AlphaFoldDB" id="A0A6S7BZ53"/>
<reference evidence="4 5" key="1">
    <citation type="submission" date="2020-04" db="EMBL/GenBank/DDBJ databases">
        <authorList>
            <person name="De Canck E."/>
        </authorList>
    </citation>
    <scope>NUCLEOTIDE SEQUENCE [LARGE SCALE GENOMIC DNA]</scope>
    <source>
        <strain evidence="4 5">LMG 28138</strain>
    </source>
</reference>
<evidence type="ECO:0000259" key="3">
    <source>
        <dbReference type="Pfam" id="PF06276"/>
    </source>
</evidence>
<dbReference type="PANTHER" id="PTHR34384">
    <property type="entry name" value="L-2,3-DIAMINOPROPANOATE--CITRATE LIGASE"/>
    <property type="match status" value="1"/>
</dbReference>
<feature type="domain" description="Aerobactin siderophore biosynthesis IucA/IucC-like C-terminal" evidence="3">
    <location>
        <begin position="440"/>
        <end position="594"/>
    </location>
</feature>
<dbReference type="GO" id="GO:0019290">
    <property type="term" value="P:siderophore biosynthetic process"/>
    <property type="evidence" value="ECO:0007669"/>
    <property type="project" value="InterPro"/>
</dbReference>
<sequence length="654" mass="70548">MSQIAERADVARTHADASRAQGIATASIERMLAQDLLDALWLEDLHGFRGRSQLSRGPGDQAVLAVSLADDATLRWLGSHIQGPRVLRLRAAAPVVLQRSASSASLSVAQTLEALRRAPWWPEPSDRLTQLLTLAQRQMARTFLAQGALLARVAARPRSLAAWEAVCCLRDRPFHPLARAKLWPDFSGDDFDVESGRTVELHWVAATRDALASGTTQEREAQPVATALLDEVEFAALAQRARERGAAASALWLAVHPWQWLHLQRRAPELLMRCVDLGGGLGAALPTASLRTLSITAAERPANDIHLKLSLSVQALGASRVMPPRYLHNGVLAQACLEELRRRDAWLGAHLELCDETQWWALRAGDDRTSLIHESGELACMLRRYPETDGWLLPMAACAAITSDTRLPALDALCADPALRVLAGPPSDAPVERVWRVFGEMARLLIETGLRCFAHGVLPELHGQNVMLRIGIVGMQALVLRDHDTLRVCPAAMGEHGIDPPAYLVDRSTPNTLILDRAETLLAYFQTLAVEVNLYAIIAAIAECYDTDEATGWNIVARTLHETVDTALQGFPHAQRCARQQLFDAPQWPFKQLLAPLAARTSVGTGMPSGLGTIANPLWTAAGVSGASGVSGVSGASSASSASGASAASGTQSR</sequence>
<organism evidence="4 5">
    <name type="scientific">Pararobbsia alpina</name>
    <dbReference type="NCBI Taxonomy" id="621374"/>
    <lineage>
        <taxon>Bacteria</taxon>
        <taxon>Pseudomonadati</taxon>
        <taxon>Pseudomonadota</taxon>
        <taxon>Betaproteobacteria</taxon>
        <taxon>Burkholderiales</taxon>
        <taxon>Burkholderiaceae</taxon>
        <taxon>Pararobbsia</taxon>
    </lineage>
</organism>
<gene>
    <name evidence="4" type="primary">sbnC</name>
    <name evidence="4" type="ORF">LMG28138_00354</name>
</gene>
<dbReference type="Gene3D" id="1.10.510.40">
    <property type="match status" value="1"/>
</dbReference>
<dbReference type="EMBL" id="CADIKM010000001">
    <property type="protein sequence ID" value="CAB3777333.1"/>
    <property type="molecule type" value="Genomic_DNA"/>
</dbReference>
<dbReference type="PANTHER" id="PTHR34384:SF6">
    <property type="entry name" value="STAPHYLOFERRIN B SYNTHASE"/>
    <property type="match status" value="1"/>
</dbReference>